<dbReference type="EMBL" id="FUKM01000053">
    <property type="protein sequence ID" value="SJN14097.1"/>
    <property type="molecule type" value="Genomic_DNA"/>
</dbReference>
<comment type="caution">
    <text evidence="1">The sequence shown here is derived from an EMBL/GenBank/DDBJ whole genome shotgun (WGS) entry which is preliminary data.</text>
</comment>
<name>A0A1R4I2L6_9GAMM</name>
<dbReference type="SUPFAM" id="SSF69279">
    <property type="entry name" value="Phage tail proteins"/>
    <property type="match status" value="1"/>
</dbReference>
<dbReference type="Proteomes" id="UP000196331">
    <property type="component" value="Unassembled WGS sequence"/>
</dbReference>
<evidence type="ECO:0000313" key="2">
    <source>
        <dbReference type="Proteomes" id="UP000196331"/>
    </source>
</evidence>
<accession>A0A1R4I2L6</accession>
<dbReference type="Gene3D" id="2.30.110.50">
    <property type="match status" value="1"/>
</dbReference>
<dbReference type="OrthoDB" id="9762420at2"/>
<proteinExistence type="predicted"/>
<dbReference type="Pfam" id="PF05954">
    <property type="entry name" value="Phage_GPD"/>
    <property type="match status" value="1"/>
</dbReference>
<dbReference type="RefSeq" id="WP_087109908.1">
    <property type="nucleotide sequence ID" value="NZ_FUKM01000053.1"/>
</dbReference>
<gene>
    <name evidence="1" type="ORF">CZ787_13435</name>
</gene>
<protein>
    <submittedName>
        <fullName evidence="1">VgrG protein</fullName>
    </submittedName>
</protein>
<reference evidence="1 2" key="1">
    <citation type="submission" date="2017-02" db="EMBL/GenBank/DDBJ databases">
        <authorList>
            <person name="Dridi B."/>
        </authorList>
    </citation>
    <scope>NUCLEOTIDE SEQUENCE [LARGE SCALE GENOMIC DNA]</scope>
    <source>
        <strain evidence="1 2">JB380</strain>
    </source>
</reference>
<organism evidence="1 2">
    <name type="scientific">Halomonas citrativorans</name>
    <dbReference type="NCBI Taxonomy" id="2742612"/>
    <lineage>
        <taxon>Bacteria</taxon>
        <taxon>Pseudomonadati</taxon>
        <taxon>Pseudomonadota</taxon>
        <taxon>Gammaproteobacteria</taxon>
        <taxon>Oceanospirillales</taxon>
        <taxon>Halomonadaceae</taxon>
        <taxon>Halomonas</taxon>
    </lineage>
</organism>
<dbReference type="AlphaFoldDB" id="A0A1R4I2L6"/>
<sequence>MANGNGLYFTLTLPGESSVAVVDFTYREALSQPFELVLNLASRDGSLDATEMLDRNATLTIWQSGEALRQVHGIISEFARGDRGHRRTFYSLVLRPAL</sequence>
<evidence type="ECO:0000313" key="1">
    <source>
        <dbReference type="EMBL" id="SJN14097.1"/>
    </source>
</evidence>